<keyword evidence="2" id="KW-1185">Reference proteome</keyword>
<evidence type="ECO:0000256" key="1">
    <source>
        <dbReference type="SAM" id="MobiDB-lite"/>
    </source>
</evidence>
<organism evidence="2 3">
    <name type="scientific">Temnothorax curvispinosus</name>
    <dbReference type="NCBI Taxonomy" id="300111"/>
    <lineage>
        <taxon>Eukaryota</taxon>
        <taxon>Metazoa</taxon>
        <taxon>Ecdysozoa</taxon>
        <taxon>Arthropoda</taxon>
        <taxon>Hexapoda</taxon>
        <taxon>Insecta</taxon>
        <taxon>Pterygota</taxon>
        <taxon>Neoptera</taxon>
        <taxon>Endopterygota</taxon>
        <taxon>Hymenoptera</taxon>
        <taxon>Apocrita</taxon>
        <taxon>Aculeata</taxon>
        <taxon>Formicoidea</taxon>
        <taxon>Formicidae</taxon>
        <taxon>Myrmicinae</taxon>
        <taxon>Temnothorax</taxon>
    </lineage>
</organism>
<dbReference type="GeneID" id="112468784"/>
<dbReference type="RefSeq" id="XP_024893902.1">
    <property type="nucleotide sequence ID" value="XM_025038134.1"/>
</dbReference>
<reference evidence="3" key="1">
    <citation type="submission" date="2025-08" db="UniProtKB">
        <authorList>
            <consortium name="RefSeq"/>
        </authorList>
    </citation>
    <scope>IDENTIFICATION</scope>
    <source>
        <tissue evidence="3">Whole body</tissue>
    </source>
</reference>
<evidence type="ECO:0000313" key="2">
    <source>
        <dbReference type="Proteomes" id="UP000504618"/>
    </source>
</evidence>
<feature type="region of interest" description="Disordered" evidence="1">
    <location>
        <begin position="152"/>
        <end position="177"/>
    </location>
</feature>
<gene>
    <name evidence="3" type="primary">LOC112468784</name>
</gene>
<dbReference type="Proteomes" id="UP000504618">
    <property type="component" value="Unplaced"/>
</dbReference>
<proteinExistence type="predicted"/>
<evidence type="ECO:0000313" key="3">
    <source>
        <dbReference type="RefSeq" id="XP_024893902.1"/>
    </source>
</evidence>
<name>A0A6J1RGK8_9HYME</name>
<protein>
    <submittedName>
        <fullName evidence="3">Uncharacterized protein LOC112468784 isoform X1</fullName>
    </submittedName>
</protein>
<dbReference type="AlphaFoldDB" id="A0A6J1RGK8"/>
<accession>A0A6J1RGK8</accession>
<feature type="compositionally biased region" description="Basic and acidic residues" evidence="1">
    <location>
        <begin position="154"/>
        <end position="167"/>
    </location>
</feature>
<sequence length="177" mass="19930">MDYTLPKYRNNVSPAIDKIVRMMNMPSLITSQDSSSGLPMNCISSPGYCCDGNENFAVPVMAKEHLDICFSSPKPFVSAYKRGSAEDREDPQSRTMKEIEPSLCQIGQESMSGWQEIADPDGEPIVDSSRYEDKIYVSEVHFLLMVSNRNRRATLSEESRRDSKDSAFSEFMGSDEE</sequence>